<gene>
    <name evidence="2" type="ORF">PEX2_108200</name>
</gene>
<dbReference type="Proteomes" id="UP000030143">
    <property type="component" value="Unassembled WGS sequence"/>
</dbReference>
<comment type="caution">
    <text evidence="2">The sequence shown here is derived from an EMBL/GenBank/DDBJ whole genome shotgun (WGS) entry which is preliminary data.</text>
</comment>
<feature type="compositionally biased region" description="Acidic residues" evidence="1">
    <location>
        <begin position="148"/>
        <end position="160"/>
    </location>
</feature>
<dbReference type="STRING" id="27334.A0A0A2JBL2"/>
<dbReference type="HOGENOM" id="CLU_111691_1_0_1"/>
<sequence length="160" mass="17880">MGYTHYYAILGWDTPEWQKAWTQLIQDVPNIIKEARVPLSGPTEDEDKITPVVIDSEQGIDLNGVRGNAHEPFILRKPGAWTFCKTAQKPYDVVVTSILLRIWILAPKNLDLGSDGGYEDWADARDLCATLWPAEPTDGLWPQGNEGNDAEAEDESDQVN</sequence>
<evidence type="ECO:0000313" key="2">
    <source>
        <dbReference type="EMBL" id="KGO52161.1"/>
    </source>
</evidence>
<dbReference type="OrthoDB" id="2958217at2759"/>
<dbReference type="PhylomeDB" id="A0A0A2JBL2"/>
<evidence type="ECO:0000256" key="1">
    <source>
        <dbReference type="SAM" id="MobiDB-lite"/>
    </source>
</evidence>
<name>A0A0A2JBL2_PENEN</name>
<dbReference type="AlphaFoldDB" id="A0A0A2JBL2"/>
<feature type="region of interest" description="Disordered" evidence="1">
    <location>
        <begin position="135"/>
        <end position="160"/>
    </location>
</feature>
<dbReference type="GeneID" id="27683509"/>
<protein>
    <submittedName>
        <fullName evidence="2">Uncharacterized protein</fullName>
    </submittedName>
</protein>
<dbReference type="EMBL" id="JQFZ01000274">
    <property type="protein sequence ID" value="KGO52161.1"/>
    <property type="molecule type" value="Genomic_DNA"/>
</dbReference>
<keyword evidence="3" id="KW-1185">Reference proteome</keyword>
<proteinExistence type="predicted"/>
<accession>A0A0A2JBL2</accession>
<reference evidence="2 3" key="1">
    <citation type="journal article" date="2015" name="Mol. Plant Microbe Interact.">
        <title>Genome, transcriptome, and functional analyses of Penicillium expansum provide new insights into secondary metabolism and pathogenicity.</title>
        <authorList>
            <person name="Ballester A.R."/>
            <person name="Marcet-Houben M."/>
            <person name="Levin E."/>
            <person name="Sela N."/>
            <person name="Selma-Lazaro C."/>
            <person name="Carmona L."/>
            <person name="Wisniewski M."/>
            <person name="Droby S."/>
            <person name="Gonzalez-Candelas L."/>
            <person name="Gabaldon T."/>
        </authorList>
    </citation>
    <scope>NUCLEOTIDE SEQUENCE [LARGE SCALE GENOMIC DNA]</scope>
    <source>
        <strain evidence="2 3">MD-8</strain>
    </source>
</reference>
<dbReference type="RefSeq" id="XP_016594930.1">
    <property type="nucleotide sequence ID" value="XM_016748088.1"/>
</dbReference>
<dbReference type="VEuPathDB" id="FungiDB:PEXP_089080"/>
<evidence type="ECO:0000313" key="3">
    <source>
        <dbReference type="Proteomes" id="UP000030143"/>
    </source>
</evidence>
<organism evidence="2 3">
    <name type="scientific">Penicillium expansum</name>
    <name type="common">Blue mold rot fungus</name>
    <dbReference type="NCBI Taxonomy" id="27334"/>
    <lineage>
        <taxon>Eukaryota</taxon>
        <taxon>Fungi</taxon>
        <taxon>Dikarya</taxon>
        <taxon>Ascomycota</taxon>
        <taxon>Pezizomycotina</taxon>
        <taxon>Eurotiomycetes</taxon>
        <taxon>Eurotiomycetidae</taxon>
        <taxon>Eurotiales</taxon>
        <taxon>Aspergillaceae</taxon>
        <taxon>Penicillium</taxon>
    </lineage>
</organism>